<organism evidence="1 2">
    <name type="scientific">Amycolatopsis plumensis</name>
    <dbReference type="NCBI Taxonomy" id="236508"/>
    <lineage>
        <taxon>Bacteria</taxon>
        <taxon>Bacillati</taxon>
        <taxon>Actinomycetota</taxon>
        <taxon>Actinomycetes</taxon>
        <taxon>Pseudonocardiales</taxon>
        <taxon>Pseudonocardiaceae</taxon>
        <taxon>Amycolatopsis</taxon>
    </lineage>
</organism>
<name>A0ABV5U3R1_9PSEU</name>
<sequence>MLPFLLSIIVVRTFGADAQAAAEAELNRQGLSAPLLAEHGSASARTPPKHRYRPRPAVPVSLQIEVGAESAPGVVVSRTCAAA</sequence>
<evidence type="ECO:0000313" key="1">
    <source>
        <dbReference type="EMBL" id="MFB9686038.1"/>
    </source>
</evidence>
<accession>A0ABV5U3R1</accession>
<reference evidence="1 2" key="1">
    <citation type="submission" date="2024-09" db="EMBL/GenBank/DDBJ databases">
        <authorList>
            <person name="Sun Q."/>
            <person name="Mori K."/>
        </authorList>
    </citation>
    <scope>NUCLEOTIDE SEQUENCE [LARGE SCALE GENOMIC DNA]</scope>
    <source>
        <strain evidence="1 2">JCM 13852</strain>
    </source>
</reference>
<proteinExistence type="predicted"/>
<evidence type="ECO:0008006" key="3">
    <source>
        <dbReference type="Google" id="ProtNLM"/>
    </source>
</evidence>
<dbReference type="EMBL" id="JBHMBK010000012">
    <property type="protein sequence ID" value="MFB9686038.1"/>
    <property type="molecule type" value="Genomic_DNA"/>
</dbReference>
<protein>
    <recommendedName>
        <fullName evidence="3">TadE-like protein</fullName>
    </recommendedName>
</protein>
<dbReference type="RefSeq" id="WP_378194567.1">
    <property type="nucleotide sequence ID" value="NZ_JBHMBK010000012.1"/>
</dbReference>
<comment type="caution">
    <text evidence="1">The sequence shown here is derived from an EMBL/GenBank/DDBJ whole genome shotgun (WGS) entry which is preliminary data.</text>
</comment>
<evidence type="ECO:0000313" key="2">
    <source>
        <dbReference type="Proteomes" id="UP001589535"/>
    </source>
</evidence>
<gene>
    <name evidence="1" type="ORF">ACFFTO_17725</name>
</gene>
<dbReference type="Proteomes" id="UP001589535">
    <property type="component" value="Unassembled WGS sequence"/>
</dbReference>
<keyword evidence="2" id="KW-1185">Reference proteome</keyword>